<proteinExistence type="predicted"/>
<comment type="caution">
    <text evidence="1">The sequence shown here is derived from an EMBL/GenBank/DDBJ whole genome shotgun (WGS) entry which is preliminary data.</text>
</comment>
<feature type="non-terminal residue" evidence="1">
    <location>
        <position position="115"/>
    </location>
</feature>
<organism evidence="1 2">
    <name type="scientific">Pseudomonas azerbaijanorientalis</name>
    <dbReference type="NCBI Taxonomy" id="2842350"/>
    <lineage>
        <taxon>Bacteria</taxon>
        <taxon>Pseudomonadati</taxon>
        <taxon>Pseudomonadota</taxon>
        <taxon>Gammaproteobacteria</taxon>
        <taxon>Pseudomonadales</taxon>
        <taxon>Pseudomonadaceae</taxon>
        <taxon>Pseudomonas</taxon>
    </lineage>
</organism>
<protein>
    <submittedName>
        <fullName evidence="1">Uncharacterized protein</fullName>
    </submittedName>
</protein>
<gene>
    <name evidence="1" type="ORF">ACJ8NA_29760</name>
</gene>
<accession>A0ABW8WD02</accession>
<dbReference type="Proteomes" id="UP001628646">
    <property type="component" value="Unassembled WGS sequence"/>
</dbReference>
<keyword evidence="2" id="KW-1185">Reference proteome</keyword>
<name>A0ABW8WD02_9PSED</name>
<evidence type="ECO:0000313" key="2">
    <source>
        <dbReference type="Proteomes" id="UP001628646"/>
    </source>
</evidence>
<reference evidence="1 2" key="1">
    <citation type="submission" date="2024-12" db="EMBL/GenBank/DDBJ databases">
        <title>Pseudomonas species isolated from Lotus nodules promote plant growth.</title>
        <authorList>
            <person name="Yu Y.-H."/>
            <person name="Kurtenbach J."/>
            <person name="Crosbie D."/>
            <person name="Brachmann A."/>
            <person name="Marin M."/>
        </authorList>
    </citation>
    <scope>NUCLEOTIDE SEQUENCE [LARGE SCALE GENOMIC DNA]</scope>
    <source>
        <strain evidence="1 2">PLb11B</strain>
    </source>
</reference>
<evidence type="ECO:0000313" key="1">
    <source>
        <dbReference type="EMBL" id="MFL9002806.1"/>
    </source>
</evidence>
<dbReference type="RefSeq" id="WP_407803014.1">
    <property type="nucleotide sequence ID" value="NZ_JBJNUY010000034.1"/>
</dbReference>
<dbReference type="EMBL" id="JBJNUY010000034">
    <property type="protein sequence ID" value="MFL9002806.1"/>
    <property type="molecule type" value="Genomic_DNA"/>
</dbReference>
<sequence>MSDGAGVKLTHWDGKLSGTLTGSGLVPVGLDALDYRSSLEMQAIQPISIAQDSPAFTLPKAPRTDKEPWALALVEGRWMPTPCVRAGLVVTVTERPAATPYMVQFMPRLNVFAAP</sequence>